<evidence type="ECO:0000313" key="4">
    <source>
        <dbReference type="EMBL" id="KKT24345.1"/>
    </source>
</evidence>
<organism evidence="4 5">
    <name type="scientific">Candidatus Nomurabacteria bacterium GW2011_GWF2_43_8</name>
    <dbReference type="NCBI Taxonomy" id="1618779"/>
    <lineage>
        <taxon>Bacteria</taxon>
        <taxon>Candidatus Nomuraibacteriota</taxon>
    </lineage>
</organism>
<dbReference type="Gene3D" id="1.10.101.10">
    <property type="entry name" value="PGBD-like superfamily/PGBD"/>
    <property type="match status" value="1"/>
</dbReference>
<protein>
    <recommendedName>
        <fullName evidence="3">Peptidoglycan binding-like domain-containing protein</fullName>
    </recommendedName>
</protein>
<sequence length="381" mass="38276">MKKFLVLFVVFFLLLTVSARAASAFVFNNSLKVGMTSQDVRELQKFLNSKGFIVAQSGNGSPGNETTYFGNRTESAVILFQKANNLVPDGKVGPLTRSVVNAIDQGVNLYSPSPSTSTYLPGCTATTTYSITTGQLCSVPAGTAYPSGCTATTKYSITTGQLCAYTSATYSTGCSSASGYSITTGRSCSSSTVSRSSGGGGGGGGGDGGGGGGENNNLVTISTSTISGIIAPVTGAAPSLSINSTDQYTATITWNGNPSTFSAGTIYAATITITPKSGYTLDGVPSNFFTVSGAIMAANNANSGVVAAIFPETEAVGGGGIPITINLQSISGVTVPVTGATPVLAISATPQYTATISWSPTAATFAAGTAYTASINITPKT</sequence>
<name>A0A0G1FPQ8_9BACT</name>
<accession>A0A0G1FPQ8</accession>
<evidence type="ECO:0000256" key="2">
    <source>
        <dbReference type="SAM" id="SignalP"/>
    </source>
</evidence>
<dbReference type="Pfam" id="PF01471">
    <property type="entry name" value="PG_binding_1"/>
    <property type="match status" value="1"/>
</dbReference>
<evidence type="ECO:0000313" key="5">
    <source>
        <dbReference type="Proteomes" id="UP000033831"/>
    </source>
</evidence>
<dbReference type="SUPFAM" id="SSF47090">
    <property type="entry name" value="PGBD-like"/>
    <property type="match status" value="1"/>
</dbReference>
<feature type="chain" id="PRO_5002537217" description="Peptidoglycan binding-like domain-containing protein" evidence="2">
    <location>
        <begin position="22"/>
        <end position="381"/>
    </location>
</feature>
<evidence type="ECO:0000256" key="1">
    <source>
        <dbReference type="SAM" id="MobiDB-lite"/>
    </source>
</evidence>
<comment type="caution">
    <text evidence="4">The sequence shown here is derived from an EMBL/GenBank/DDBJ whole genome shotgun (WGS) entry which is preliminary data.</text>
</comment>
<dbReference type="EMBL" id="LCGX01000017">
    <property type="protein sequence ID" value="KKT24345.1"/>
    <property type="molecule type" value="Genomic_DNA"/>
</dbReference>
<dbReference type="InterPro" id="IPR036366">
    <property type="entry name" value="PGBDSf"/>
</dbReference>
<evidence type="ECO:0000259" key="3">
    <source>
        <dbReference type="Pfam" id="PF01471"/>
    </source>
</evidence>
<feature type="compositionally biased region" description="Gly residues" evidence="1">
    <location>
        <begin position="197"/>
        <end position="214"/>
    </location>
</feature>
<keyword evidence="2" id="KW-0732">Signal</keyword>
<dbReference type="InterPro" id="IPR002477">
    <property type="entry name" value="Peptidoglycan-bd-like"/>
</dbReference>
<dbReference type="InterPro" id="IPR036365">
    <property type="entry name" value="PGBD-like_sf"/>
</dbReference>
<feature type="non-terminal residue" evidence="4">
    <location>
        <position position="381"/>
    </location>
</feature>
<feature type="domain" description="Peptidoglycan binding-like" evidence="3">
    <location>
        <begin position="37"/>
        <end position="98"/>
    </location>
</feature>
<feature type="region of interest" description="Disordered" evidence="1">
    <location>
        <begin position="191"/>
        <end position="216"/>
    </location>
</feature>
<feature type="signal peptide" evidence="2">
    <location>
        <begin position="1"/>
        <end position="21"/>
    </location>
</feature>
<proteinExistence type="predicted"/>
<gene>
    <name evidence="4" type="ORF">UW07_C0017G0001</name>
</gene>
<dbReference type="AlphaFoldDB" id="A0A0G1FPQ8"/>
<dbReference type="Proteomes" id="UP000033831">
    <property type="component" value="Unassembled WGS sequence"/>
</dbReference>
<reference evidence="4 5" key="1">
    <citation type="journal article" date="2015" name="Nature">
        <title>rRNA introns, odd ribosomes, and small enigmatic genomes across a large radiation of phyla.</title>
        <authorList>
            <person name="Brown C.T."/>
            <person name="Hug L.A."/>
            <person name="Thomas B.C."/>
            <person name="Sharon I."/>
            <person name="Castelle C.J."/>
            <person name="Singh A."/>
            <person name="Wilkins M.J."/>
            <person name="Williams K.H."/>
            <person name="Banfield J.F."/>
        </authorList>
    </citation>
    <scope>NUCLEOTIDE SEQUENCE [LARGE SCALE GENOMIC DNA]</scope>
</reference>